<dbReference type="EMBL" id="BARU01039327">
    <property type="protein sequence ID" value="GAH79892.1"/>
    <property type="molecule type" value="Genomic_DNA"/>
</dbReference>
<proteinExistence type="predicted"/>
<dbReference type="AlphaFoldDB" id="X1IDX3"/>
<reference evidence="2" key="1">
    <citation type="journal article" date="2014" name="Front. Microbiol.">
        <title>High frequency of phylogenetically diverse reductive dehalogenase-homologous genes in deep subseafloor sedimentary metagenomes.</title>
        <authorList>
            <person name="Kawai M."/>
            <person name="Futagami T."/>
            <person name="Toyoda A."/>
            <person name="Takaki Y."/>
            <person name="Nishi S."/>
            <person name="Hori S."/>
            <person name="Arai W."/>
            <person name="Tsubouchi T."/>
            <person name="Morono Y."/>
            <person name="Uchiyama I."/>
            <person name="Ito T."/>
            <person name="Fujiyama A."/>
            <person name="Inagaki F."/>
            <person name="Takami H."/>
        </authorList>
    </citation>
    <scope>NUCLEOTIDE SEQUENCE</scope>
    <source>
        <strain evidence="2">Expedition CK06-06</strain>
    </source>
</reference>
<protein>
    <recommendedName>
        <fullName evidence="3">Transposase</fullName>
    </recommendedName>
</protein>
<feature type="region of interest" description="Disordered" evidence="1">
    <location>
        <begin position="23"/>
        <end position="46"/>
    </location>
</feature>
<name>X1IDX3_9ZZZZ</name>
<evidence type="ECO:0000313" key="2">
    <source>
        <dbReference type="EMBL" id="GAH79892.1"/>
    </source>
</evidence>
<accession>X1IDX3</accession>
<organism evidence="2">
    <name type="scientific">marine sediment metagenome</name>
    <dbReference type="NCBI Taxonomy" id="412755"/>
    <lineage>
        <taxon>unclassified sequences</taxon>
        <taxon>metagenomes</taxon>
        <taxon>ecological metagenomes</taxon>
    </lineage>
</organism>
<comment type="caution">
    <text evidence="2">The sequence shown here is derived from an EMBL/GenBank/DDBJ whole genome shotgun (WGS) entry which is preliminary data.</text>
</comment>
<evidence type="ECO:0000256" key="1">
    <source>
        <dbReference type="SAM" id="MobiDB-lite"/>
    </source>
</evidence>
<sequence length="46" mass="5134">MSTRKPYTSDLGDEEWEIVKPLIPPAKHGGRNRNKGLFPVGSIPDE</sequence>
<gene>
    <name evidence="2" type="ORF">S03H2_60972</name>
</gene>
<evidence type="ECO:0008006" key="3">
    <source>
        <dbReference type="Google" id="ProtNLM"/>
    </source>
</evidence>